<evidence type="ECO:0000313" key="9">
    <source>
        <dbReference type="Proteomes" id="UP000029004"/>
    </source>
</evidence>
<feature type="domain" description="Major facilitator superfamily (MFS) profile" evidence="7">
    <location>
        <begin position="1"/>
        <end position="387"/>
    </location>
</feature>
<feature type="transmembrane region" description="Helical" evidence="6">
    <location>
        <begin position="235"/>
        <end position="257"/>
    </location>
</feature>
<dbReference type="GO" id="GO:0005886">
    <property type="term" value="C:plasma membrane"/>
    <property type="evidence" value="ECO:0007669"/>
    <property type="project" value="UniProtKB-SubCell"/>
</dbReference>
<protein>
    <submittedName>
        <fullName evidence="8">AraJ-like protein</fullName>
    </submittedName>
</protein>
<feature type="transmembrane region" description="Helical" evidence="6">
    <location>
        <begin position="68"/>
        <end position="87"/>
    </location>
</feature>
<dbReference type="STRING" id="762211.BSTEL_1975"/>
<organism evidence="8 9">
    <name type="scientific">Bifidobacterium stellenboschense</name>
    <dbReference type="NCBI Taxonomy" id="762211"/>
    <lineage>
        <taxon>Bacteria</taxon>
        <taxon>Bacillati</taxon>
        <taxon>Actinomycetota</taxon>
        <taxon>Actinomycetes</taxon>
        <taxon>Bifidobacteriales</taxon>
        <taxon>Bifidobacteriaceae</taxon>
        <taxon>Bifidobacterium</taxon>
    </lineage>
</organism>
<feature type="transmembrane region" description="Helical" evidence="6">
    <location>
        <begin position="155"/>
        <end position="180"/>
    </location>
</feature>
<evidence type="ECO:0000256" key="1">
    <source>
        <dbReference type="ARBA" id="ARBA00004651"/>
    </source>
</evidence>
<dbReference type="PANTHER" id="PTHR43124">
    <property type="entry name" value="PURINE EFFLUX PUMP PBUE"/>
    <property type="match status" value="1"/>
</dbReference>
<keyword evidence="5 6" id="KW-0472">Membrane</keyword>
<dbReference type="Gene3D" id="1.20.1250.20">
    <property type="entry name" value="MFS general substrate transporter like domains"/>
    <property type="match status" value="2"/>
</dbReference>
<proteinExistence type="predicted"/>
<keyword evidence="3 6" id="KW-0812">Transmembrane</keyword>
<dbReference type="RefSeq" id="WP_034529068.1">
    <property type="nucleotide sequence ID" value="NZ_JGZP01000014.1"/>
</dbReference>
<sequence length="389" mass="39991">MKKSLLAVAAGAFVLGAAEFVMMGILPQAAAATRVSIPTAGHFISAYAIGVCVGVAMLVFGRKTSPKHLVILFMALAFVGNALSAVAPTAGVLVAARFIAGLPHGAFFGTGTVIAKTLADKGKEGKAVAVMVTGQTIANMFGVPAGTLLAEYLNWRLAFTILAIGAALTIVLTLAWMPLVPAVPDAGLAGQFRFLAKPGPWLVLGAVFIGNTGVFCWWSYVSPWLQKTGGYDSRFVPLLMMLAGFGMVVGGLAGGHLADRWLHAATAAVGQSISAVGLLLVFLLPGNLVTCAILTFWIAFGLFFINGPQQLLMADAGKGGGELIGGAAVQIGFNGGNAVGSLVGGMALNASGMDYHMTGLAGMPFTVVAVLLLTTFALRFERRHEPAGL</sequence>
<evidence type="ECO:0000256" key="2">
    <source>
        <dbReference type="ARBA" id="ARBA00022475"/>
    </source>
</evidence>
<comment type="caution">
    <text evidence="8">The sequence shown here is derived from an EMBL/GenBank/DDBJ whole genome shotgun (WGS) entry which is preliminary data.</text>
</comment>
<dbReference type="Pfam" id="PF07690">
    <property type="entry name" value="MFS_1"/>
    <property type="match status" value="1"/>
</dbReference>
<feature type="transmembrane region" description="Helical" evidence="6">
    <location>
        <begin position="42"/>
        <end position="61"/>
    </location>
</feature>
<feature type="transmembrane region" description="Helical" evidence="6">
    <location>
        <begin position="355"/>
        <end position="378"/>
    </location>
</feature>
<evidence type="ECO:0000313" key="8">
    <source>
        <dbReference type="EMBL" id="KFI97064.1"/>
    </source>
</evidence>
<dbReference type="CDD" id="cd17324">
    <property type="entry name" value="MFS_NepI_like"/>
    <property type="match status" value="1"/>
</dbReference>
<dbReference type="eggNOG" id="COG2814">
    <property type="taxonomic scope" value="Bacteria"/>
</dbReference>
<keyword evidence="4 6" id="KW-1133">Transmembrane helix</keyword>
<feature type="transmembrane region" description="Helical" evidence="6">
    <location>
        <begin position="278"/>
        <end position="305"/>
    </location>
</feature>
<dbReference type="InterPro" id="IPR011701">
    <property type="entry name" value="MFS"/>
</dbReference>
<dbReference type="InterPro" id="IPR050189">
    <property type="entry name" value="MFS_Efflux_Transporters"/>
</dbReference>
<keyword evidence="9" id="KW-1185">Reference proteome</keyword>
<feature type="transmembrane region" description="Helical" evidence="6">
    <location>
        <begin position="201"/>
        <end position="220"/>
    </location>
</feature>
<accession>A0A087DNG4</accession>
<dbReference type="PROSITE" id="PS50850">
    <property type="entry name" value="MFS"/>
    <property type="match status" value="1"/>
</dbReference>
<evidence type="ECO:0000256" key="4">
    <source>
        <dbReference type="ARBA" id="ARBA00022989"/>
    </source>
</evidence>
<dbReference type="SUPFAM" id="SSF103473">
    <property type="entry name" value="MFS general substrate transporter"/>
    <property type="match status" value="1"/>
</dbReference>
<dbReference type="InterPro" id="IPR036259">
    <property type="entry name" value="MFS_trans_sf"/>
</dbReference>
<dbReference type="PANTHER" id="PTHR43124:SF6">
    <property type="entry name" value="TRANSPORTER ARAJ-RELATED"/>
    <property type="match status" value="1"/>
</dbReference>
<dbReference type="OrthoDB" id="9814237at2"/>
<dbReference type="InterPro" id="IPR020846">
    <property type="entry name" value="MFS_dom"/>
</dbReference>
<keyword evidence="2" id="KW-1003">Cell membrane</keyword>
<feature type="transmembrane region" description="Helical" evidence="6">
    <location>
        <begin position="127"/>
        <end position="149"/>
    </location>
</feature>
<evidence type="ECO:0000259" key="7">
    <source>
        <dbReference type="PROSITE" id="PS50850"/>
    </source>
</evidence>
<comment type="subcellular location">
    <subcellularLocation>
        <location evidence="1">Cell membrane</location>
        <topology evidence="1">Multi-pass membrane protein</topology>
    </subcellularLocation>
</comment>
<reference evidence="8 9" key="1">
    <citation type="submission" date="2014-03" db="EMBL/GenBank/DDBJ databases">
        <title>Genomics of Bifidobacteria.</title>
        <authorList>
            <person name="Ventura M."/>
            <person name="Milani C."/>
            <person name="Lugli G.A."/>
        </authorList>
    </citation>
    <scope>NUCLEOTIDE SEQUENCE [LARGE SCALE GENOMIC DNA]</scope>
    <source>
        <strain evidence="8 9">DSM 23968</strain>
    </source>
</reference>
<gene>
    <name evidence="8" type="ORF">BSTEL_1975</name>
</gene>
<dbReference type="AlphaFoldDB" id="A0A087DNG4"/>
<dbReference type="GO" id="GO:0022857">
    <property type="term" value="F:transmembrane transporter activity"/>
    <property type="evidence" value="ECO:0007669"/>
    <property type="project" value="InterPro"/>
</dbReference>
<evidence type="ECO:0000256" key="5">
    <source>
        <dbReference type="ARBA" id="ARBA00023136"/>
    </source>
</evidence>
<name>A0A087DNG4_9BIFI</name>
<evidence type="ECO:0000256" key="6">
    <source>
        <dbReference type="SAM" id="Phobius"/>
    </source>
</evidence>
<evidence type="ECO:0000256" key="3">
    <source>
        <dbReference type="ARBA" id="ARBA00022692"/>
    </source>
</evidence>
<dbReference type="EMBL" id="JGZP01000014">
    <property type="protein sequence ID" value="KFI97064.1"/>
    <property type="molecule type" value="Genomic_DNA"/>
</dbReference>
<dbReference type="Proteomes" id="UP000029004">
    <property type="component" value="Unassembled WGS sequence"/>
</dbReference>